<dbReference type="Proteomes" id="UP001287059">
    <property type="component" value="Unassembled WGS sequence"/>
</dbReference>
<reference evidence="1 2" key="1">
    <citation type="submission" date="2023-08" db="EMBL/GenBank/DDBJ databases">
        <title>Implementing the SeqCode for naming new Mesorhizobium species isolated from Vachellia karroo root nodules.</title>
        <authorList>
            <person name="Van Lill M."/>
        </authorList>
    </citation>
    <scope>NUCLEOTIDE SEQUENCE [LARGE SCALE GENOMIC DNA]</scope>
    <source>
        <strain evidence="1 2">VK24D</strain>
    </source>
</reference>
<organism evidence="1 2">
    <name type="scientific">Mesorhizobium album</name>
    <dbReference type="NCBI Taxonomy" id="3072314"/>
    <lineage>
        <taxon>Bacteria</taxon>
        <taxon>Pseudomonadati</taxon>
        <taxon>Pseudomonadota</taxon>
        <taxon>Alphaproteobacteria</taxon>
        <taxon>Hyphomicrobiales</taxon>
        <taxon>Phyllobacteriaceae</taxon>
        <taxon>Mesorhizobium</taxon>
    </lineage>
</organism>
<accession>A0ABU4Y8Y4</accession>
<proteinExistence type="predicted"/>
<keyword evidence="2" id="KW-1185">Reference proteome</keyword>
<gene>
    <name evidence="1" type="ORF">RFN28_33935</name>
</gene>
<name>A0ABU4Y8Y4_9HYPH</name>
<dbReference type="EMBL" id="JAVIIW010000088">
    <property type="protein sequence ID" value="MDX8483403.1"/>
    <property type="molecule type" value="Genomic_DNA"/>
</dbReference>
<comment type="caution">
    <text evidence="1">The sequence shown here is derived from an EMBL/GenBank/DDBJ whole genome shotgun (WGS) entry which is preliminary data.</text>
</comment>
<evidence type="ECO:0000313" key="1">
    <source>
        <dbReference type="EMBL" id="MDX8483403.1"/>
    </source>
</evidence>
<sequence length="87" mass="10156">MEHKPALYVPTKLHAEIGRKLQANQVQREKPIDDMKHVEAVLHMLEPDFNGKRCAKAPSRSRLMLVWRSAVSRRRRRSLRVMITGDI</sequence>
<protein>
    <submittedName>
        <fullName evidence="1">Uncharacterized protein</fullName>
    </submittedName>
</protein>
<feature type="non-terminal residue" evidence="1">
    <location>
        <position position="87"/>
    </location>
</feature>
<evidence type="ECO:0000313" key="2">
    <source>
        <dbReference type="Proteomes" id="UP001287059"/>
    </source>
</evidence>